<dbReference type="Pfam" id="PF00753">
    <property type="entry name" value="Lactamase_B"/>
    <property type="match status" value="1"/>
</dbReference>
<keyword evidence="2" id="KW-0732">Signal</keyword>
<evidence type="ECO:0000259" key="3">
    <source>
        <dbReference type="PROSITE" id="PS50206"/>
    </source>
</evidence>
<dbReference type="GO" id="GO:0006749">
    <property type="term" value="P:glutathione metabolic process"/>
    <property type="evidence" value="ECO:0007669"/>
    <property type="project" value="InterPro"/>
</dbReference>
<keyword evidence="1" id="KW-0479">Metal-binding</keyword>
<dbReference type="SMART" id="SM00849">
    <property type="entry name" value="Lactamase_B"/>
    <property type="match status" value="1"/>
</dbReference>
<evidence type="ECO:0000256" key="1">
    <source>
        <dbReference type="ARBA" id="ARBA00022723"/>
    </source>
</evidence>
<dbReference type="InterPro" id="IPR044528">
    <property type="entry name" value="POD-like_MBL-fold"/>
</dbReference>
<proteinExistence type="predicted"/>
<dbReference type="EMBL" id="FMAR01000005">
    <property type="protein sequence ID" value="SCC25447.1"/>
    <property type="molecule type" value="Genomic_DNA"/>
</dbReference>
<dbReference type="InterPro" id="IPR001763">
    <property type="entry name" value="Rhodanese-like_dom"/>
</dbReference>
<dbReference type="InterPro" id="IPR036873">
    <property type="entry name" value="Rhodanese-like_dom_sf"/>
</dbReference>
<dbReference type="InterPro" id="IPR001279">
    <property type="entry name" value="Metallo-B-lactamas"/>
</dbReference>
<dbReference type="InterPro" id="IPR051682">
    <property type="entry name" value="Mito_Persulfide_Diox"/>
</dbReference>
<dbReference type="Pfam" id="PF00581">
    <property type="entry name" value="Rhodanese"/>
    <property type="match status" value="1"/>
</dbReference>
<evidence type="ECO:0000256" key="2">
    <source>
        <dbReference type="SAM" id="SignalP"/>
    </source>
</evidence>
<feature type="signal peptide" evidence="2">
    <location>
        <begin position="1"/>
        <end position="19"/>
    </location>
</feature>
<dbReference type="AlphaFoldDB" id="A0A1C4D2A3"/>
<dbReference type="GO" id="GO:0070813">
    <property type="term" value="P:hydrogen sulfide metabolic process"/>
    <property type="evidence" value="ECO:0007669"/>
    <property type="project" value="TreeGrafter"/>
</dbReference>
<dbReference type="Proteomes" id="UP000242818">
    <property type="component" value="Unassembled WGS sequence"/>
</dbReference>
<dbReference type="SUPFAM" id="SSF52821">
    <property type="entry name" value="Rhodanese/Cell cycle control phosphatase"/>
    <property type="match status" value="1"/>
</dbReference>
<dbReference type="PROSITE" id="PS50206">
    <property type="entry name" value="RHODANESE_3"/>
    <property type="match status" value="1"/>
</dbReference>
<feature type="domain" description="Rhodanese" evidence="3">
    <location>
        <begin position="395"/>
        <end position="478"/>
    </location>
</feature>
<protein>
    <submittedName>
        <fullName evidence="4">Glyoxylase, beta-lactamase superfamily II</fullName>
    </submittedName>
</protein>
<evidence type="ECO:0000313" key="5">
    <source>
        <dbReference type="Proteomes" id="UP000242818"/>
    </source>
</evidence>
<dbReference type="RefSeq" id="WP_205686102.1">
    <property type="nucleotide sequence ID" value="NZ_FMAR01000005.1"/>
</dbReference>
<dbReference type="Gene3D" id="3.60.15.10">
    <property type="entry name" value="Ribonuclease Z/Hydroxyacylglutathione hydrolase-like"/>
    <property type="match status" value="1"/>
</dbReference>
<dbReference type="SUPFAM" id="SSF56281">
    <property type="entry name" value="Metallo-hydrolase/oxidoreductase"/>
    <property type="match status" value="1"/>
</dbReference>
<gene>
    <name evidence="4" type="ORF">GA0116948_10532</name>
</gene>
<dbReference type="PANTHER" id="PTHR43084">
    <property type="entry name" value="PERSULFIDE DIOXYGENASE ETHE1"/>
    <property type="match status" value="1"/>
</dbReference>
<reference evidence="4 5" key="1">
    <citation type="submission" date="2016-08" db="EMBL/GenBank/DDBJ databases">
        <authorList>
            <person name="Seilhamer J.J."/>
        </authorList>
    </citation>
    <scope>NUCLEOTIDE SEQUENCE [LARGE SCALE GENOMIC DNA]</scope>
    <source>
        <strain evidence="4 5">A37T2</strain>
    </source>
</reference>
<name>A0A1C4D2A3_9BACT</name>
<accession>A0A1C4D2A3</accession>
<evidence type="ECO:0000313" key="4">
    <source>
        <dbReference type="EMBL" id="SCC25447.1"/>
    </source>
</evidence>
<dbReference type="CDD" id="cd07724">
    <property type="entry name" value="POD-like_MBL-fold"/>
    <property type="match status" value="1"/>
</dbReference>
<sequence>MKKWITTVLLAVSASSLWAHTLPETDSIVYQDKAVQVTQFNDAGLAHFSYAILANGQLIIVDPGRNPAIYLAFARQKKARIAGVIETHPHADFASSHNELHKFTGARIYTSSLVKPGYTYTRFDENDHIALGGTVALRAIFTPGHAPDAIAAVLTENDKDIAVFSGDALLIGDVGRPDLRSYNGDVATQREVLAHKMYHTVWEKFAVLNDDVLLLPTHGAGSLCGKSMRKANVSTIGYERAHNYAFQLKDEDVFVKTLLADLPAIPAYFPYDVALNVAGVPDFLPGVQGVPLLPPNKNPDTTALIVDGRAGPLFKQSYLRNAINIQDGRRFETWLGTVVGPDQRFYITAENEAQLRVLIEKAAKIGYESKLLGAFVYNDVQGAHFPVLDTTQRLNVHAYTIIDVRTPKEAKDNPLFPDALNIPLDQLSRRIGEIPAGKPILVHCESGYRSATGSSIIKKYLPAAEVLDLGTAVKSYEGKH</sequence>
<dbReference type="InterPro" id="IPR036866">
    <property type="entry name" value="RibonucZ/Hydroxyglut_hydro"/>
</dbReference>
<dbReference type="STRING" id="1335309.GA0116948_10532"/>
<dbReference type="GO" id="GO:0046872">
    <property type="term" value="F:metal ion binding"/>
    <property type="evidence" value="ECO:0007669"/>
    <property type="project" value="UniProtKB-KW"/>
</dbReference>
<dbReference type="GO" id="GO:0050313">
    <property type="term" value="F:sulfur dioxygenase activity"/>
    <property type="evidence" value="ECO:0007669"/>
    <property type="project" value="InterPro"/>
</dbReference>
<dbReference type="Gene3D" id="3.40.250.10">
    <property type="entry name" value="Rhodanese-like domain"/>
    <property type="match status" value="2"/>
</dbReference>
<organism evidence="4 5">
    <name type="scientific">Chitinophaga costaii</name>
    <dbReference type="NCBI Taxonomy" id="1335309"/>
    <lineage>
        <taxon>Bacteria</taxon>
        <taxon>Pseudomonadati</taxon>
        <taxon>Bacteroidota</taxon>
        <taxon>Chitinophagia</taxon>
        <taxon>Chitinophagales</taxon>
        <taxon>Chitinophagaceae</taxon>
        <taxon>Chitinophaga</taxon>
    </lineage>
</organism>
<feature type="chain" id="PRO_5008690224" evidence="2">
    <location>
        <begin position="20"/>
        <end position="480"/>
    </location>
</feature>
<keyword evidence="5" id="KW-1185">Reference proteome</keyword>
<dbReference type="SMART" id="SM00450">
    <property type="entry name" value="RHOD"/>
    <property type="match status" value="1"/>
</dbReference>
<dbReference type="PANTHER" id="PTHR43084:SF1">
    <property type="entry name" value="PERSULFIDE DIOXYGENASE ETHE1, MITOCHONDRIAL"/>
    <property type="match status" value="1"/>
</dbReference>